<reference evidence="1" key="1">
    <citation type="submission" date="2022-07" db="EMBL/GenBank/DDBJ databases">
        <title>Complete Genome Sequence of the Radioresistant Bacterium Deinococcus aetherius ST0316, Isolated from the Air Dust collected in Lower Stratosphere above Japan.</title>
        <authorList>
            <person name="Satoh K."/>
            <person name="Hagiwara K."/>
            <person name="Katsumata K."/>
            <person name="Kubo A."/>
            <person name="Yokobori S."/>
            <person name="Yamagishi A."/>
            <person name="Oono Y."/>
            <person name="Narumi I."/>
        </authorList>
    </citation>
    <scope>NUCLEOTIDE SEQUENCE</scope>
    <source>
        <strain evidence="1">ST0316</strain>
    </source>
</reference>
<keyword evidence="2" id="KW-1185">Reference proteome</keyword>
<dbReference type="RefSeq" id="WP_264776798.1">
    <property type="nucleotide sequence ID" value="NZ_AP026560.1"/>
</dbReference>
<evidence type="ECO:0008006" key="3">
    <source>
        <dbReference type="Google" id="ProtNLM"/>
    </source>
</evidence>
<evidence type="ECO:0000313" key="1">
    <source>
        <dbReference type="EMBL" id="BDP41003.1"/>
    </source>
</evidence>
<protein>
    <recommendedName>
        <fullName evidence="3">Lipoprotein</fullName>
    </recommendedName>
</protein>
<evidence type="ECO:0000313" key="2">
    <source>
        <dbReference type="Proteomes" id="UP001064971"/>
    </source>
</evidence>
<dbReference type="Proteomes" id="UP001064971">
    <property type="component" value="Chromosome"/>
</dbReference>
<dbReference type="EMBL" id="AP026560">
    <property type="protein sequence ID" value="BDP41003.1"/>
    <property type="molecule type" value="Genomic_DNA"/>
</dbReference>
<gene>
    <name evidence="1" type="ORF">DAETH_09720</name>
</gene>
<organism evidence="1 2">
    <name type="scientific">Deinococcus aetherius</name>
    <dbReference type="NCBI Taxonomy" id="200252"/>
    <lineage>
        <taxon>Bacteria</taxon>
        <taxon>Thermotogati</taxon>
        <taxon>Deinococcota</taxon>
        <taxon>Deinococci</taxon>
        <taxon>Deinococcales</taxon>
        <taxon>Deinococcaceae</taxon>
        <taxon>Deinococcus</taxon>
    </lineage>
</organism>
<dbReference type="PROSITE" id="PS51257">
    <property type="entry name" value="PROKAR_LIPOPROTEIN"/>
    <property type="match status" value="1"/>
</dbReference>
<name>A0ABN6RG35_9DEIO</name>
<sequence length="211" mass="22939">MSRRLALLLPLVLCACQKGPDPQQLNASAQFFLDNGGLTLLSRTGQAGTQPCLKPLNMKQTLLGGPFGASERLVDFVERHQLAKTRHEQRPSGYEGVTFTPVAPYENNWVGQGDYKNFCFGKITLVKAEAVPDAKTITAGEAEPYIIPGTEARATRITYRLEDVPGGSFVDDLKAAPNLLVRGSLLPKSYGKDLTVVATLPLKPENFNVKP</sequence>
<accession>A0ABN6RG35</accession>
<proteinExistence type="predicted"/>